<evidence type="ECO:0000313" key="3">
    <source>
        <dbReference type="Proteomes" id="UP000233551"/>
    </source>
</evidence>
<accession>A0A2I0K9A7</accession>
<organism evidence="2 3">
    <name type="scientific">Punica granatum</name>
    <name type="common">Pomegranate</name>
    <dbReference type="NCBI Taxonomy" id="22663"/>
    <lineage>
        <taxon>Eukaryota</taxon>
        <taxon>Viridiplantae</taxon>
        <taxon>Streptophyta</taxon>
        <taxon>Embryophyta</taxon>
        <taxon>Tracheophyta</taxon>
        <taxon>Spermatophyta</taxon>
        <taxon>Magnoliopsida</taxon>
        <taxon>eudicotyledons</taxon>
        <taxon>Gunneridae</taxon>
        <taxon>Pentapetalae</taxon>
        <taxon>rosids</taxon>
        <taxon>malvids</taxon>
        <taxon>Myrtales</taxon>
        <taxon>Lythraceae</taxon>
        <taxon>Punica</taxon>
    </lineage>
</organism>
<gene>
    <name evidence="2" type="ORF">CRG98_014829</name>
</gene>
<reference evidence="2 3" key="1">
    <citation type="submission" date="2017-11" db="EMBL/GenBank/DDBJ databases">
        <title>De-novo sequencing of pomegranate (Punica granatum L.) genome.</title>
        <authorList>
            <person name="Akparov Z."/>
            <person name="Amiraslanov A."/>
            <person name="Hajiyeva S."/>
            <person name="Abbasov M."/>
            <person name="Kaur K."/>
            <person name="Hamwieh A."/>
            <person name="Solovyev V."/>
            <person name="Salamov A."/>
            <person name="Braich B."/>
            <person name="Kosarev P."/>
            <person name="Mahmoud A."/>
            <person name="Hajiyev E."/>
            <person name="Babayeva S."/>
            <person name="Izzatullayeva V."/>
            <person name="Mammadov A."/>
            <person name="Mammadov A."/>
            <person name="Sharifova S."/>
            <person name="Ojaghi J."/>
            <person name="Eynullazada K."/>
            <person name="Bayramov B."/>
            <person name="Abdulazimova A."/>
            <person name="Shahmuradov I."/>
        </authorList>
    </citation>
    <scope>NUCLEOTIDE SEQUENCE [LARGE SCALE GENOMIC DNA]</scope>
    <source>
        <strain evidence="3">cv. AG2017</strain>
        <tissue evidence="2">Leaf</tissue>
    </source>
</reference>
<name>A0A2I0K9A7_PUNGR</name>
<dbReference type="EMBL" id="PGOL01000795">
    <property type="protein sequence ID" value="PKI64760.1"/>
    <property type="molecule type" value="Genomic_DNA"/>
</dbReference>
<dbReference type="AlphaFoldDB" id="A0A2I0K9A7"/>
<proteinExistence type="predicted"/>
<protein>
    <submittedName>
        <fullName evidence="2">Uncharacterized protein</fullName>
    </submittedName>
</protein>
<dbReference type="Proteomes" id="UP000233551">
    <property type="component" value="Unassembled WGS sequence"/>
</dbReference>
<comment type="caution">
    <text evidence="2">The sequence shown here is derived from an EMBL/GenBank/DDBJ whole genome shotgun (WGS) entry which is preliminary data.</text>
</comment>
<sequence length="204" mass="21793">MVIREGPVRTRMWTFVGARIARIRIARLGQCSSSRGNVKDTLEKESPLIFLQPEGRGLISYPDLGKRETTQYGPPRPVTGVDQSLGSLGVMGARSGELGARGRRAWAYTGAARSSGARSSARAGMSIGRHARTSTGGGKRMCGKRQRMCMRVHACRDVPRARAQRADVATGAGTCTGVDEHSGAHARGDAERLALELVASALFT</sequence>
<evidence type="ECO:0000313" key="2">
    <source>
        <dbReference type="EMBL" id="PKI64760.1"/>
    </source>
</evidence>
<evidence type="ECO:0000256" key="1">
    <source>
        <dbReference type="SAM" id="MobiDB-lite"/>
    </source>
</evidence>
<feature type="compositionally biased region" description="Low complexity" evidence="1">
    <location>
        <begin position="117"/>
        <end position="128"/>
    </location>
</feature>
<keyword evidence="3" id="KW-1185">Reference proteome</keyword>
<feature type="region of interest" description="Disordered" evidence="1">
    <location>
        <begin position="117"/>
        <end position="142"/>
    </location>
</feature>